<gene>
    <name evidence="1" type="ORF">HNQ39_001702</name>
</gene>
<evidence type="ECO:0000313" key="2">
    <source>
        <dbReference type="Proteomes" id="UP000520814"/>
    </source>
</evidence>
<proteinExistence type="predicted"/>
<dbReference type="Proteomes" id="UP000520814">
    <property type="component" value="Unassembled WGS sequence"/>
</dbReference>
<protein>
    <recommendedName>
        <fullName evidence="3">Outer membrane lipoprotein-sorting protein</fullName>
    </recommendedName>
</protein>
<keyword evidence="2" id="KW-1185">Reference proteome</keyword>
<dbReference type="RefSeq" id="WP_184193874.1">
    <property type="nucleotide sequence ID" value="NZ_JACHGW010000002.1"/>
</dbReference>
<dbReference type="AlphaFoldDB" id="A0A7W9SNK8"/>
<organism evidence="1 2">
    <name type="scientific">Armatimonas rosea</name>
    <dbReference type="NCBI Taxonomy" id="685828"/>
    <lineage>
        <taxon>Bacteria</taxon>
        <taxon>Bacillati</taxon>
        <taxon>Armatimonadota</taxon>
        <taxon>Armatimonadia</taxon>
        <taxon>Armatimonadales</taxon>
        <taxon>Armatimonadaceae</taxon>
        <taxon>Armatimonas</taxon>
    </lineage>
</organism>
<comment type="caution">
    <text evidence="1">The sequence shown here is derived from an EMBL/GenBank/DDBJ whole genome shotgun (WGS) entry which is preliminary data.</text>
</comment>
<evidence type="ECO:0008006" key="3">
    <source>
        <dbReference type="Google" id="ProtNLM"/>
    </source>
</evidence>
<sequence>MQEGKGNADEKRVSAEQVLTTLAQRWRGAATLEYHSRLVLSHQGEPGLRGELRVRLRRPNLARVEVTVDKPEFCCLRVCDGRVIWHRGQGTPLRPAVTRQQSFRGELMASIPHPLDEASYSVDQFLARWPFLLTGADVERTARRHREKGREIFTVTQTQGTSRDTLTVDAKTYAPLLLVRVGDHGGTIQELLREEFLSVGMAGALSPSLFRWNPEDEARQ</sequence>
<name>A0A7W9SNK8_ARMRO</name>
<accession>A0A7W9SNK8</accession>
<dbReference type="EMBL" id="JACHGW010000002">
    <property type="protein sequence ID" value="MBB6049911.1"/>
    <property type="molecule type" value="Genomic_DNA"/>
</dbReference>
<reference evidence="1 2" key="1">
    <citation type="submission" date="2020-08" db="EMBL/GenBank/DDBJ databases">
        <title>Genomic Encyclopedia of Type Strains, Phase IV (KMG-IV): sequencing the most valuable type-strain genomes for metagenomic binning, comparative biology and taxonomic classification.</title>
        <authorList>
            <person name="Goeker M."/>
        </authorList>
    </citation>
    <scope>NUCLEOTIDE SEQUENCE [LARGE SCALE GENOMIC DNA]</scope>
    <source>
        <strain evidence="1 2">DSM 23562</strain>
    </source>
</reference>
<evidence type="ECO:0000313" key="1">
    <source>
        <dbReference type="EMBL" id="MBB6049911.1"/>
    </source>
</evidence>